<evidence type="ECO:0000256" key="5">
    <source>
        <dbReference type="ARBA" id="ARBA00023004"/>
    </source>
</evidence>
<keyword evidence="8" id="KW-1185">Reference proteome</keyword>
<dbReference type="Pfam" id="PF01152">
    <property type="entry name" value="Bac_globin"/>
    <property type="match status" value="1"/>
</dbReference>
<keyword evidence="2" id="KW-0813">Transport</keyword>
<evidence type="ECO:0000256" key="6">
    <source>
        <dbReference type="ARBA" id="ARBA00034496"/>
    </source>
</evidence>
<sequence>MATTTLYEAIGGASTFRKLVDAFYDRVAQDELLRPLFPPTFDEVKARQYWFLTQLFGGPRLYTERRGHPMLRARHLRFPITVRHAKHWLRCMAEAMEETGIPPAARDAMLERLGAIALHMVNTPGEEGEA</sequence>
<dbReference type="Proteomes" id="UP001529245">
    <property type="component" value="Unassembled WGS sequence"/>
</dbReference>
<keyword evidence="3" id="KW-0349">Heme</keyword>
<proteinExistence type="inferred from homology"/>
<evidence type="ECO:0000256" key="3">
    <source>
        <dbReference type="ARBA" id="ARBA00022617"/>
    </source>
</evidence>
<evidence type="ECO:0000313" key="8">
    <source>
        <dbReference type="Proteomes" id="UP001529245"/>
    </source>
</evidence>
<evidence type="ECO:0000256" key="1">
    <source>
        <dbReference type="ARBA" id="ARBA00001971"/>
    </source>
</evidence>
<comment type="caution">
    <text evidence="7">The sequence shown here is derived from an EMBL/GenBank/DDBJ whole genome shotgun (WGS) entry which is preliminary data.</text>
</comment>
<dbReference type="SUPFAM" id="SSF46458">
    <property type="entry name" value="Globin-like"/>
    <property type="match status" value="1"/>
</dbReference>
<comment type="cofactor">
    <cofactor evidence="1">
        <name>heme</name>
        <dbReference type="ChEBI" id="CHEBI:30413"/>
    </cofactor>
</comment>
<dbReference type="InterPro" id="IPR009050">
    <property type="entry name" value="Globin-like_sf"/>
</dbReference>
<comment type="similarity">
    <text evidence="6">Belongs to the truncated hemoglobin family. Group II subfamily.</text>
</comment>
<organism evidence="7 8">
    <name type="scientific">Alicyclobacillus sendaiensis PA2</name>
    <dbReference type="NCBI Taxonomy" id="3029425"/>
    <lineage>
        <taxon>Bacteria</taxon>
        <taxon>Bacillati</taxon>
        <taxon>Bacillota</taxon>
        <taxon>Bacilli</taxon>
        <taxon>Bacillales</taxon>
        <taxon>Alicyclobacillaceae</taxon>
        <taxon>Alicyclobacillus</taxon>
    </lineage>
</organism>
<keyword evidence="5" id="KW-0408">Iron</keyword>
<evidence type="ECO:0000256" key="4">
    <source>
        <dbReference type="ARBA" id="ARBA00022723"/>
    </source>
</evidence>
<dbReference type="PANTHER" id="PTHR47366:SF1">
    <property type="entry name" value="TWO-ON-TWO HEMOGLOBIN-3"/>
    <property type="match status" value="1"/>
</dbReference>
<accession>A0ABT6XXS1</accession>
<dbReference type="InterPro" id="IPR012292">
    <property type="entry name" value="Globin/Proto"/>
</dbReference>
<evidence type="ECO:0000256" key="2">
    <source>
        <dbReference type="ARBA" id="ARBA00022448"/>
    </source>
</evidence>
<dbReference type="InterPro" id="IPR019795">
    <property type="entry name" value="Globin_bac-like_CS"/>
</dbReference>
<dbReference type="InterPro" id="IPR044203">
    <property type="entry name" value="GlbO/GLB3-like"/>
</dbReference>
<evidence type="ECO:0000313" key="7">
    <source>
        <dbReference type="EMBL" id="MDI9259577.1"/>
    </source>
</evidence>
<dbReference type="EMBL" id="JASGCB010000005">
    <property type="protein sequence ID" value="MDI9259577.1"/>
    <property type="molecule type" value="Genomic_DNA"/>
</dbReference>
<keyword evidence="4" id="KW-0479">Metal-binding</keyword>
<dbReference type="PANTHER" id="PTHR47366">
    <property type="entry name" value="TWO-ON-TWO HEMOGLOBIN-3"/>
    <property type="match status" value="1"/>
</dbReference>
<dbReference type="PROSITE" id="PS01213">
    <property type="entry name" value="GLOBIN_FAM_2"/>
    <property type="match status" value="1"/>
</dbReference>
<dbReference type="RefSeq" id="WP_283203130.1">
    <property type="nucleotide sequence ID" value="NZ_JASGCB010000005.1"/>
</dbReference>
<gene>
    <name evidence="7" type="ORF">QID03_05195</name>
</gene>
<reference evidence="7 8" key="1">
    <citation type="submission" date="2023-04" db="EMBL/GenBank/DDBJ databases">
        <title>A. sendaiensis sub sp. chiapanensis a novel subspecie with specific adaptation in bacterial cell wall isolated from an active volcano.</title>
        <authorList>
            <person name="Alvarez Gutierrez P.E."/>
            <person name="Ortiz Cortes L.Y."/>
        </authorList>
    </citation>
    <scope>NUCLEOTIDE SEQUENCE [LARGE SCALE GENOMIC DNA]</scope>
    <source>
        <strain evidence="7 8">PA2</strain>
    </source>
</reference>
<name>A0ABT6XXS1_ALISE</name>
<protein>
    <submittedName>
        <fullName evidence="7">Globin</fullName>
    </submittedName>
</protein>
<dbReference type="InterPro" id="IPR001486">
    <property type="entry name" value="Hemoglobin_trunc"/>
</dbReference>
<dbReference type="Gene3D" id="1.10.490.10">
    <property type="entry name" value="Globins"/>
    <property type="match status" value="1"/>
</dbReference>